<gene>
    <name evidence="2" type="ORF">EDD68_11967</name>
</gene>
<evidence type="ECO:0000313" key="3">
    <source>
        <dbReference type="Proteomes" id="UP000294650"/>
    </source>
</evidence>
<organism evidence="2 3">
    <name type="scientific">Melghiribacillus thermohalophilus</name>
    <dbReference type="NCBI Taxonomy" id="1324956"/>
    <lineage>
        <taxon>Bacteria</taxon>
        <taxon>Bacillati</taxon>
        <taxon>Bacillota</taxon>
        <taxon>Bacilli</taxon>
        <taxon>Bacillales</taxon>
        <taxon>Bacillaceae</taxon>
        <taxon>Melghiribacillus</taxon>
    </lineage>
</organism>
<name>A0A4R3MTR7_9BACI</name>
<comment type="caution">
    <text evidence="2">The sequence shown here is derived from an EMBL/GenBank/DDBJ whole genome shotgun (WGS) entry which is preliminary data.</text>
</comment>
<accession>A0A4R3MTR7</accession>
<evidence type="ECO:0000256" key="1">
    <source>
        <dbReference type="SAM" id="MobiDB-lite"/>
    </source>
</evidence>
<keyword evidence="3" id="KW-1185">Reference proteome</keyword>
<dbReference type="EMBL" id="SMAN01000019">
    <property type="protein sequence ID" value="TCT19117.1"/>
    <property type="molecule type" value="Genomic_DNA"/>
</dbReference>
<sequence length="107" mass="12662">MPSQKVNNPETVVPDTSQMNDRDFLNDMLNTEKYLTGSYNIAMNEVSNQNMYQELSTIFKETQDVQRNLYNVMFQHGWYSLEVADQQTMQQSYQKYSGYTNQFPYVN</sequence>
<proteinExistence type="predicted"/>
<dbReference type="Pfam" id="PF07875">
    <property type="entry name" value="Coat_F"/>
    <property type="match status" value="1"/>
</dbReference>
<dbReference type="Proteomes" id="UP000294650">
    <property type="component" value="Unassembled WGS sequence"/>
</dbReference>
<dbReference type="RefSeq" id="WP_132372552.1">
    <property type="nucleotide sequence ID" value="NZ_SMAN01000019.1"/>
</dbReference>
<dbReference type="OrthoDB" id="1647790at2"/>
<protein>
    <submittedName>
        <fullName evidence="2">Coat F domain-containing protein</fullName>
    </submittedName>
</protein>
<evidence type="ECO:0000313" key="2">
    <source>
        <dbReference type="EMBL" id="TCT19117.1"/>
    </source>
</evidence>
<dbReference type="InterPro" id="IPR012851">
    <property type="entry name" value="Spore_coat_CotF-like"/>
</dbReference>
<feature type="compositionally biased region" description="Polar residues" evidence="1">
    <location>
        <begin position="1"/>
        <end position="19"/>
    </location>
</feature>
<reference evidence="2 3" key="1">
    <citation type="submission" date="2019-03" db="EMBL/GenBank/DDBJ databases">
        <title>Genomic Encyclopedia of Type Strains, Phase IV (KMG-IV): sequencing the most valuable type-strain genomes for metagenomic binning, comparative biology and taxonomic classification.</title>
        <authorList>
            <person name="Goeker M."/>
        </authorList>
    </citation>
    <scope>NUCLEOTIDE SEQUENCE [LARGE SCALE GENOMIC DNA]</scope>
    <source>
        <strain evidence="2 3">DSM 25894</strain>
    </source>
</reference>
<feature type="region of interest" description="Disordered" evidence="1">
    <location>
        <begin position="1"/>
        <end position="22"/>
    </location>
</feature>
<dbReference type="AlphaFoldDB" id="A0A4R3MTR7"/>